<keyword evidence="1" id="KW-1133">Transmembrane helix</keyword>
<feature type="transmembrane region" description="Helical" evidence="1">
    <location>
        <begin position="34"/>
        <end position="52"/>
    </location>
</feature>
<organism evidence="2 3">
    <name type="scientific">Methanolobus tindarius DSM 2278</name>
    <dbReference type="NCBI Taxonomy" id="1090322"/>
    <lineage>
        <taxon>Archaea</taxon>
        <taxon>Methanobacteriati</taxon>
        <taxon>Methanobacteriota</taxon>
        <taxon>Stenosarchaea group</taxon>
        <taxon>Methanomicrobia</taxon>
        <taxon>Methanosarcinales</taxon>
        <taxon>Methanosarcinaceae</taxon>
        <taxon>Methanolobus</taxon>
    </lineage>
</organism>
<reference evidence="2 3" key="1">
    <citation type="submission" date="2013-08" db="EMBL/GenBank/DDBJ databases">
        <authorList>
            <consortium name="DOE Joint Genome Institute"/>
            <person name="Eisen J."/>
            <person name="Huntemann M."/>
            <person name="Han J."/>
            <person name="Chen A."/>
            <person name="Kyrpides N."/>
            <person name="Mavromatis K."/>
            <person name="Markowitz V."/>
            <person name="Palaniappan K."/>
            <person name="Ivanova N."/>
            <person name="Schaumberg A."/>
            <person name="Pati A."/>
            <person name="Liolios K."/>
            <person name="Nordberg H.P."/>
            <person name="Cantor M.N."/>
            <person name="Hua S.X."/>
            <person name="Woyke T."/>
        </authorList>
    </citation>
    <scope>NUCLEOTIDE SEQUENCE [LARGE SCALE GENOMIC DNA]</scope>
    <source>
        <strain evidence="2 3">DSM 2278</strain>
    </source>
</reference>
<sequence length="59" mass="6642">MNIYRTKEKIMYFILILTVCAVVGYFSHDLASGIRSGILIGIGFAFIGPMVFKNILEKQ</sequence>
<gene>
    <name evidence="2" type="ORF">MettiDRAFT_2322</name>
</gene>
<evidence type="ECO:0000313" key="2">
    <source>
        <dbReference type="EMBL" id="ETA68836.1"/>
    </source>
</evidence>
<proteinExistence type="predicted"/>
<keyword evidence="3" id="KW-1185">Reference proteome</keyword>
<keyword evidence="1" id="KW-0472">Membrane</keyword>
<feature type="transmembrane region" description="Helical" evidence="1">
    <location>
        <begin position="12"/>
        <end position="28"/>
    </location>
</feature>
<accession>W9DZN4</accession>
<dbReference type="AlphaFoldDB" id="W9DZN4"/>
<dbReference type="EMBL" id="AZAJ01000001">
    <property type="protein sequence ID" value="ETA68836.1"/>
    <property type="molecule type" value="Genomic_DNA"/>
</dbReference>
<comment type="caution">
    <text evidence="2">The sequence shown here is derived from an EMBL/GenBank/DDBJ whole genome shotgun (WGS) entry which is preliminary data.</text>
</comment>
<keyword evidence="1" id="KW-0812">Transmembrane</keyword>
<evidence type="ECO:0000256" key="1">
    <source>
        <dbReference type="SAM" id="Phobius"/>
    </source>
</evidence>
<name>W9DZN4_METTI</name>
<dbReference type="Proteomes" id="UP000019483">
    <property type="component" value="Unassembled WGS sequence"/>
</dbReference>
<protein>
    <submittedName>
        <fullName evidence="2">Uncharacterized protein</fullName>
    </submittedName>
</protein>
<evidence type="ECO:0000313" key="3">
    <source>
        <dbReference type="Proteomes" id="UP000019483"/>
    </source>
</evidence>